<dbReference type="EMBL" id="JAZDUA010000102">
    <property type="protein sequence ID" value="KAK7868023.1"/>
    <property type="molecule type" value="Genomic_DNA"/>
</dbReference>
<dbReference type="Gene3D" id="3.30.9.10">
    <property type="entry name" value="D-Amino Acid Oxidase, subunit A, domain 2"/>
    <property type="match status" value="1"/>
</dbReference>
<proteinExistence type="predicted"/>
<dbReference type="GO" id="GO:0016491">
    <property type="term" value="F:oxidoreductase activity"/>
    <property type="evidence" value="ECO:0007669"/>
    <property type="project" value="UniProtKB-KW"/>
</dbReference>
<organism evidence="5 6">
    <name type="scientific">Gryllus longicercus</name>
    <dbReference type="NCBI Taxonomy" id="2509291"/>
    <lineage>
        <taxon>Eukaryota</taxon>
        <taxon>Metazoa</taxon>
        <taxon>Ecdysozoa</taxon>
        <taxon>Arthropoda</taxon>
        <taxon>Hexapoda</taxon>
        <taxon>Insecta</taxon>
        <taxon>Pterygota</taxon>
        <taxon>Neoptera</taxon>
        <taxon>Polyneoptera</taxon>
        <taxon>Orthoptera</taxon>
        <taxon>Ensifera</taxon>
        <taxon>Gryllidea</taxon>
        <taxon>Grylloidea</taxon>
        <taxon>Gryllidae</taxon>
        <taxon>Gryllinae</taxon>
        <taxon>Gryllus</taxon>
    </lineage>
</organism>
<evidence type="ECO:0000313" key="5">
    <source>
        <dbReference type="EMBL" id="KAK7868023.1"/>
    </source>
</evidence>
<evidence type="ECO:0000256" key="2">
    <source>
        <dbReference type="ARBA" id="ARBA00039785"/>
    </source>
</evidence>
<comment type="caution">
    <text evidence="5">The sequence shown here is derived from an EMBL/GenBank/DDBJ whole genome shotgun (WGS) entry which is preliminary data.</text>
</comment>
<dbReference type="PANTHER" id="PTHR13847:SF287">
    <property type="entry name" value="FAD-DEPENDENT OXIDOREDUCTASE DOMAIN-CONTAINING PROTEIN 1"/>
    <property type="match status" value="1"/>
</dbReference>
<sequence length="500" mass="55444">MSRLGSHSFVRLLKCNVRCVRICGGQRFKSNEPSEFEHPVSRTIRVLKGDVKNYFSLPEGEKTFRKQHFLSGHCDVLVIGGGIMGSSIAYWLKQRARQGLHVVVVEKDPTVIPNNVLCYTSASTVLSVGGIRQQFSVPESIQMSLFGAEFLRNVKKHLYVEGHDPPDVQFTPTGYLFLATEKGATQLEENYKLQQELGAKNELLSPTKLKEKFPWLNTEDIALGCHGLRDEGWFDPWSLLDGFKKKAINLGAEYIQGEAVGFKFKSMPDVMVEGVEPGTYEALDSLLIKTPSGDIHPIKFGLCVIAAGPQSGAVAKMARIGNGAGYLQFPLPVEPRKRYVYAFNCPNGPGLNTPLTVDPTGAYFRREGLAGSFIGGRSPDVDKEPSTENLDVDHQFFDDYIWPHIAKRVKAFEGLKVNSAWAGFYEYNTFDANGIVGLHPYYQNLYLATGFSGHGIQHGPAVGRAVMEMIIDGGFKTIDLSRLSFDRIITGNPILENNIW</sequence>
<evidence type="ECO:0000256" key="1">
    <source>
        <dbReference type="ARBA" id="ARBA00023002"/>
    </source>
</evidence>
<comment type="function">
    <text evidence="3">Required for the assembly of the mitochondrial membrane respiratory chain NADH dehydrogenase (Complex I). Involved in mid-late stages of complex I assembly.</text>
</comment>
<feature type="domain" description="FAD dependent oxidoreductase" evidence="4">
    <location>
        <begin position="75"/>
        <end position="468"/>
    </location>
</feature>
<dbReference type="Pfam" id="PF01266">
    <property type="entry name" value="DAO"/>
    <property type="match status" value="1"/>
</dbReference>
<protein>
    <recommendedName>
        <fullName evidence="2">FAD-dependent oxidoreductase domain-containing protein 1</fullName>
    </recommendedName>
</protein>
<evidence type="ECO:0000259" key="4">
    <source>
        <dbReference type="Pfam" id="PF01266"/>
    </source>
</evidence>
<accession>A0AAN9W2P2</accession>
<evidence type="ECO:0000256" key="3">
    <source>
        <dbReference type="ARBA" id="ARBA00046185"/>
    </source>
</evidence>
<dbReference type="Gene3D" id="3.50.50.60">
    <property type="entry name" value="FAD/NAD(P)-binding domain"/>
    <property type="match status" value="1"/>
</dbReference>
<name>A0AAN9W2P2_9ORTH</name>
<dbReference type="InterPro" id="IPR036188">
    <property type="entry name" value="FAD/NAD-bd_sf"/>
</dbReference>
<dbReference type="SUPFAM" id="SSF51905">
    <property type="entry name" value="FAD/NAD(P)-binding domain"/>
    <property type="match status" value="1"/>
</dbReference>
<gene>
    <name evidence="5" type="ORF">R5R35_010195</name>
</gene>
<dbReference type="AlphaFoldDB" id="A0AAN9W2P2"/>
<dbReference type="GO" id="GO:0005739">
    <property type="term" value="C:mitochondrion"/>
    <property type="evidence" value="ECO:0007669"/>
    <property type="project" value="GOC"/>
</dbReference>
<dbReference type="PANTHER" id="PTHR13847">
    <property type="entry name" value="SARCOSINE DEHYDROGENASE-RELATED"/>
    <property type="match status" value="1"/>
</dbReference>
<dbReference type="Proteomes" id="UP001378592">
    <property type="component" value="Unassembled WGS sequence"/>
</dbReference>
<keyword evidence="6" id="KW-1185">Reference proteome</keyword>
<evidence type="ECO:0000313" key="6">
    <source>
        <dbReference type="Proteomes" id="UP001378592"/>
    </source>
</evidence>
<reference evidence="5 6" key="1">
    <citation type="submission" date="2024-03" db="EMBL/GenBank/DDBJ databases">
        <title>The genome assembly and annotation of the cricket Gryllus longicercus Weissman &amp; Gray.</title>
        <authorList>
            <person name="Szrajer S."/>
            <person name="Gray D."/>
            <person name="Ylla G."/>
        </authorList>
    </citation>
    <scope>NUCLEOTIDE SEQUENCE [LARGE SCALE GENOMIC DNA]</scope>
    <source>
        <strain evidence="5">DAG 2021-001</strain>
        <tissue evidence="5">Whole body minus gut</tissue>
    </source>
</reference>
<keyword evidence="1" id="KW-0560">Oxidoreductase</keyword>
<dbReference type="GO" id="GO:0032981">
    <property type="term" value="P:mitochondrial respiratory chain complex I assembly"/>
    <property type="evidence" value="ECO:0007669"/>
    <property type="project" value="TreeGrafter"/>
</dbReference>
<dbReference type="InterPro" id="IPR006076">
    <property type="entry name" value="FAD-dep_OxRdtase"/>
</dbReference>